<dbReference type="InterPro" id="IPR000326">
    <property type="entry name" value="PAP2/HPO"/>
</dbReference>
<dbReference type="PANTHER" id="PTHR10165:SF193">
    <property type="entry name" value="LIPID PHOSPHATE PHOSPHATASE 2-LIKE"/>
    <property type="match status" value="1"/>
</dbReference>
<feature type="transmembrane region" description="Helical" evidence="8">
    <location>
        <begin position="100"/>
        <end position="117"/>
    </location>
</feature>
<sequence>MMEVQHGRPNMRSHGVRVARAHFRNWLLVVLFGGTEIILFIIDPFHSFVGIDLMTKLKYPRKNITIHFWVVPLFAVLFPVVVFLAFYFLRRDVYDLHQSILGLLLSVLITGAMTDGFKDAVGEPRPDFFWRCFPDGNDVYDQFGNVICHGKKSDLKDGYKSFPSGHTSWSFAGLGFLSLYLAGKIKPFDRKGNVIKLCITVLPLIVASLVGISVVDDHYHHWRDVFGGALIGTLNACWGPWAYFHMLEQSLTNIEATDATTATNIEARAEWQQMRQHSGQNNGVSTGLPSQANESTLEDIESGYTR</sequence>
<dbReference type="FunFam" id="1.20.144.10:FF:000001">
    <property type="entry name" value="Lipid phosphate phosphatase 2"/>
    <property type="match status" value="1"/>
</dbReference>
<feature type="compositionally biased region" description="Polar residues" evidence="7">
    <location>
        <begin position="273"/>
        <end position="295"/>
    </location>
</feature>
<dbReference type="EMBL" id="JBBNAG010000007">
    <property type="protein sequence ID" value="KAK9118609.1"/>
    <property type="molecule type" value="Genomic_DNA"/>
</dbReference>
<dbReference type="SMART" id="SM00014">
    <property type="entry name" value="acidPPc"/>
    <property type="match status" value="1"/>
</dbReference>
<dbReference type="CDD" id="cd03390">
    <property type="entry name" value="PAP2_containing_1_like"/>
    <property type="match status" value="1"/>
</dbReference>
<gene>
    <name evidence="10" type="ORF">Scep_016702</name>
</gene>
<feature type="transmembrane region" description="Helical" evidence="8">
    <location>
        <begin position="226"/>
        <end position="244"/>
    </location>
</feature>
<keyword evidence="5 8" id="KW-1133">Transmembrane helix</keyword>
<keyword evidence="4" id="KW-0378">Hydrolase</keyword>
<feature type="compositionally biased region" description="Acidic residues" evidence="7">
    <location>
        <begin position="296"/>
        <end position="306"/>
    </location>
</feature>
<dbReference type="GO" id="GO:0006644">
    <property type="term" value="P:phospholipid metabolic process"/>
    <property type="evidence" value="ECO:0007669"/>
    <property type="project" value="InterPro"/>
</dbReference>
<reference evidence="10 11" key="1">
    <citation type="submission" date="2024-01" db="EMBL/GenBank/DDBJ databases">
        <title>Genome assemblies of Stephania.</title>
        <authorList>
            <person name="Yang L."/>
        </authorList>
    </citation>
    <scope>NUCLEOTIDE SEQUENCE [LARGE SCALE GENOMIC DNA]</scope>
    <source>
        <strain evidence="10">JXDWG</strain>
        <tissue evidence="10">Leaf</tissue>
    </source>
</reference>
<evidence type="ECO:0000256" key="7">
    <source>
        <dbReference type="SAM" id="MobiDB-lite"/>
    </source>
</evidence>
<evidence type="ECO:0000256" key="1">
    <source>
        <dbReference type="ARBA" id="ARBA00004141"/>
    </source>
</evidence>
<feature type="transmembrane region" description="Helical" evidence="8">
    <location>
        <begin position="166"/>
        <end position="182"/>
    </location>
</feature>
<evidence type="ECO:0000256" key="8">
    <source>
        <dbReference type="SAM" id="Phobius"/>
    </source>
</evidence>
<dbReference type="AlphaFoldDB" id="A0AAP0IN45"/>
<feature type="transmembrane region" description="Helical" evidence="8">
    <location>
        <begin position="66"/>
        <end position="88"/>
    </location>
</feature>
<feature type="transmembrane region" description="Helical" evidence="8">
    <location>
        <begin position="194"/>
        <end position="214"/>
    </location>
</feature>
<keyword evidence="6 8" id="KW-0472">Membrane</keyword>
<dbReference type="GO" id="GO:0016020">
    <property type="term" value="C:membrane"/>
    <property type="evidence" value="ECO:0007669"/>
    <property type="project" value="UniProtKB-SubCell"/>
</dbReference>
<organism evidence="10 11">
    <name type="scientific">Stephania cephalantha</name>
    <dbReference type="NCBI Taxonomy" id="152367"/>
    <lineage>
        <taxon>Eukaryota</taxon>
        <taxon>Viridiplantae</taxon>
        <taxon>Streptophyta</taxon>
        <taxon>Embryophyta</taxon>
        <taxon>Tracheophyta</taxon>
        <taxon>Spermatophyta</taxon>
        <taxon>Magnoliopsida</taxon>
        <taxon>Ranunculales</taxon>
        <taxon>Menispermaceae</taxon>
        <taxon>Menispermoideae</taxon>
        <taxon>Cissampelideae</taxon>
        <taxon>Stephania</taxon>
    </lineage>
</organism>
<dbReference type="Pfam" id="PF01569">
    <property type="entry name" value="PAP2"/>
    <property type="match status" value="1"/>
</dbReference>
<proteinExistence type="inferred from homology"/>
<feature type="domain" description="Phosphatidic acid phosphatase type 2/haloperoxidase" evidence="9">
    <location>
        <begin position="101"/>
        <end position="241"/>
    </location>
</feature>
<evidence type="ECO:0000313" key="10">
    <source>
        <dbReference type="EMBL" id="KAK9118609.1"/>
    </source>
</evidence>
<protein>
    <recommendedName>
        <fullName evidence="9">Phosphatidic acid phosphatase type 2/haloperoxidase domain-containing protein</fullName>
    </recommendedName>
</protein>
<dbReference type="SUPFAM" id="SSF48317">
    <property type="entry name" value="Acid phosphatase/Vanadium-dependent haloperoxidase"/>
    <property type="match status" value="1"/>
</dbReference>
<evidence type="ECO:0000256" key="6">
    <source>
        <dbReference type="ARBA" id="ARBA00023136"/>
    </source>
</evidence>
<keyword evidence="3 8" id="KW-0812">Transmembrane</keyword>
<accession>A0AAP0IN45</accession>
<evidence type="ECO:0000256" key="3">
    <source>
        <dbReference type="ARBA" id="ARBA00022692"/>
    </source>
</evidence>
<evidence type="ECO:0000256" key="4">
    <source>
        <dbReference type="ARBA" id="ARBA00022801"/>
    </source>
</evidence>
<dbReference type="InterPro" id="IPR036938">
    <property type="entry name" value="PAP2/HPO_sf"/>
</dbReference>
<dbReference type="Proteomes" id="UP001419268">
    <property type="component" value="Unassembled WGS sequence"/>
</dbReference>
<dbReference type="Gene3D" id="1.20.144.10">
    <property type="entry name" value="Phosphatidic acid phosphatase type 2/haloperoxidase"/>
    <property type="match status" value="1"/>
</dbReference>
<evidence type="ECO:0000256" key="2">
    <source>
        <dbReference type="ARBA" id="ARBA00008816"/>
    </source>
</evidence>
<comment type="similarity">
    <text evidence="2">Belongs to the PA-phosphatase related phosphoesterase family.</text>
</comment>
<comment type="caution">
    <text evidence="10">The sequence shown here is derived from an EMBL/GenBank/DDBJ whole genome shotgun (WGS) entry which is preliminary data.</text>
</comment>
<dbReference type="GO" id="GO:0008195">
    <property type="term" value="F:phosphatidate phosphatase activity"/>
    <property type="evidence" value="ECO:0007669"/>
    <property type="project" value="TreeGrafter"/>
</dbReference>
<evidence type="ECO:0000256" key="5">
    <source>
        <dbReference type="ARBA" id="ARBA00022989"/>
    </source>
</evidence>
<dbReference type="GO" id="GO:0046839">
    <property type="term" value="P:phospholipid dephosphorylation"/>
    <property type="evidence" value="ECO:0007669"/>
    <property type="project" value="TreeGrafter"/>
</dbReference>
<feature type="region of interest" description="Disordered" evidence="7">
    <location>
        <begin position="272"/>
        <end position="306"/>
    </location>
</feature>
<dbReference type="PANTHER" id="PTHR10165">
    <property type="entry name" value="LIPID PHOSPHATE PHOSPHATASE"/>
    <property type="match status" value="1"/>
</dbReference>
<name>A0AAP0IN45_9MAGN</name>
<keyword evidence="11" id="KW-1185">Reference proteome</keyword>
<evidence type="ECO:0000259" key="9">
    <source>
        <dbReference type="SMART" id="SM00014"/>
    </source>
</evidence>
<feature type="transmembrane region" description="Helical" evidence="8">
    <location>
        <begin position="26"/>
        <end position="46"/>
    </location>
</feature>
<comment type="subcellular location">
    <subcellularLocation>
        <location evidence="1">Membrane</location>
        <topology evidence="1">Multi-pass membrane protein</topology>
    </subcellularLocation>
</comment>
<evidence type="ECO:0000313" key="11">
    <source>
        <dbReference type="Proteomes" id="UP001419268"/>
    </source>
</evidence>
<dbReference type="InterPro" id="IPR043216">
    <property type="entry name" value="PAP-like"/>
</dbReference>